<evidence type="ECO:0000256" key="5">
    <source>
        <dbReference type="ARBA" id="ARBA00022679"/>
    </source>
</evidence>
<dbReference type="GO" id="GO:0071424">
    <property type="term" value="F:rRNA (cytosine-N4-)-methyltransferase activity"/>
    <property type="evidence" value="ECO:0007669"/>
    <property type="project" value="UniProtKB-UniRule"/>
</dbReference>
<dbReference type="FunFam" id="1.10.150.170:FF:000001">
    <property type="entry name" value="Ribosomal RNA small subunit methyltransferase H"/>
    <property type="match status" value="1"/>
</dbReference>
<dbReference type="InterPro" id="IPR023397">
    <property type="entry name" value="SAM-dep_MeTrfase_MraW_recog"/>
</dbReference>
<dbReference type="EMBL" id="CP034015">
    <property type="protein sequence ID" value="AZG71779.1"/>
    <property type="molecule type" value="Genomic_DNA"/>
</dbReference>
<dbReference type="HAMAP" id="MF_01007">
    <property type="entry name" value="16SrRNA_methyltr_H"/>
    <property type="match status" value="1"/>
</dbReference>
<comment type="subcellular location">
    <subcellularLocation>
        <location evidence="7">Cytoplasm</location>
    </subcellularLocation>
</comment>
<evidence type="ECO:0000256" key="7">
    <source>
        <dbReference type="HAMAP-Rule" id="MF_01007"/>
    </source>
</evidence>
<dbReference type="Gene3D" id="1.10.150.170">
    <property type="entry name" value="Putative methyltransferase TM0872, insert domain"/>
    <property type="match status" value="1"/>
</dbReference>
<dbReference type="SUPFAM" id="SSF53335">
    <property type="entry name" value="S-adenosyl-L-methionine-dependent methyltransferases"/>
    <property type="match status" value="1"/>
</dbReference>
<evidence type="ECO:0000256" key="3">
    <source>
        <dbReference type="ARBA" id="ARBA00022552"/>
    </source>
</evidence>
<reference evidence="9" key="1">
    <citation type="submission" date="2018-11" db="EMBL/GenBank/DDBJ databases">
        <title>Shewanella sp. M2.</title>
        <authorList>
            <person name="Hwang Y.J."/>
            <person name="Hwang C.Y."/>
        </authorList>
    </citation>
    <scope>NUCLEOTIDE SEQUENCE [LARGE SCALE GENOMIC DNA]</scope>
    <source>
        <strain evidence="9">LMG 19866</strain>
    </source>
</reference>
<evidence type="ECO:0000313" key="8">
    <source>
        <dbReference type="EMBL" id="AZG71779.1"/>
    </source>
</evidence>
<comment type="catalytic activity">
    <reaction evidence="7">
        <text>cytidine(1402) in 16S rRNA + S-adenosyl-L-methionine = N(4)-methylcytidine(1402) in 16S rRNA + S-adenosyl-L-homocysteine + H(+)</text>
        <dbReference type="Rhea" id="RHEA:42928"/>
        <dbReference type="Rhea" id="RHEA-COMP:10286"/>
        <dbReference type="Rhea" id="RHEA-COMP:10287"/>
        <dbReference type="ChEBI" id="CHEBI:15378"/>
        <dbReference type="ChEBI" id="CHEBI:57856"/>
        <dbReference type="ChEBI" id="CHEBI:59789"/>
        <dbReference type="ChEBI" id="CHEBI:74506"/>
        <dbReference type="ChEBI" id="CHEBI:82748"/>
        <dbReference type="EC" id="2.1.1.199"/>
    </reaction>
</comment>
<dbReference type="PANTHER" id="PTHR11265">
    <property type="entry name" value="S-ADENOSYL-METHYLTRANSFERASE MRAW"/>
    <property type="match status" value="1"/>
</dbReference>
<protein>
    <recommendedName>
        <fullName evidence="7">Ribosomal RNA small subunit methyltransferase H</fullName>
        <ecNumber evidence="7">2.1.1.199</ecNumber>
    </recommendedName>
    <alternativeName>
        <fullName evidence="7">16S rRNA m(4)C1402 methyltransferase</fullName>
    </alternativeName>
    <alternativeName>
        <fullName evidence="7">rRNA (cytosine-N(4)-)-methyltransferase RsmH</fullName>
    </alternativeName>
</protein>
<comment type="similarity">
    <text evidence="1 7">Belongs to the methyltransferase superfamily. RsmH family.</text>
</comment>
<evidence type="ECO:0000256" key="6">
    <source>
        <dbReference type="ARBA" id="ARBA00022691"/>
    </source>
</evidence>
<accession>A0A3G8LQH0</accession>
<feature type="binding site" evidence="7">
    <location>
        <position position="55"/>
    </location>
    <ligand>
        <name>S-adenosyl-L-methionine</name>
        <dbReference type="ChEBI" id="CHEBI:59789"/>
    </ligand>
</feature>
<dbReference type="NCBIfam" id="TIGR00006">
    <property type="entry name" value="16S rRNA (cytosine(1402)-N(4))-methyltransferase RsmH"/>
    <property type="match status" value="1"/>
</dbReference>
<dbReference type="Pfam" id="PF01795">
    <property type="entry name" value="Methyltransf_5"/>
    <property type="match status" value="1"/>
</dbReference>
<keyword evidence="3 7" id="KW-0698">rRNA processing</keyword>
<dbReference type="OrthoDB" id="9806637at2"/>
<evidence type="ECO:0000256" key="4">
    <source>
        <dbReference type="ARBA" id="ARBA00022603"/>
    </source>
</evidence>
<dbReference type="AlphaFoldDB" id="A0A3G8LQH0"/>
<keyword evidence="4 7" id="KW-0489">Methyltransferase</keyword>
<keyword evidence="5 7" id="KW-0808">Transferase</keyword>
<evidence type="ECO:0000313" key="9">
    <source>
        <dbReference type="Proteomes" id="UP000278035"/>
    </source>
</evidence>
<keyword evidence="6 7" id="KW-0949">S-adenosyl-L-methionine</keyword>
<dbReference type="SUPFAM" id="SSF81799">
    <property type="entry name" value="Putative methyltransferase TM0872, insert domain"/>
    <property type="match status" value="1"/>
</dbReference>
<feature type="binding site" evidence="7">
    <location>
        <position position="102"/>
    </location>
    <ligand>
        <name>S-adenosyl-L-methionine</name>
        <dbReference type="ChEBI" id="CHEBI:59789"/>
    </ligand>
</feature>
<dbReference type="Proteomes" id="UP000278035">
    <property type="component" value="Chromosome"/>
</dbReference>
<keyword evidence="9" id="KW-1185">Reference proteome</keyword>
<organism evidence="8 9">
    <name type="scientific">Shewanella livingstonensis</name>
    <dbReference type="NCBI Taxonomy" id="150120"/>
    <lineage>
        <taxon>Bacteria</taxon>
        <taxon>Pseudomonadati</taxon>
        <taxon>Pseudomonadota</taxon>
        <taxon>Gammaproteobacteria</taxon>
        <taxon>Alteromonadales</taxon>
        <taxon>Shewanellaceae</taxon>
        <taxon>Shewanella</taxon>
    </lineage>
</organism>
<comment type="function">
    <text evidence="7">Specifically methylates the N4 position of cytidine in position 1402 (C1402) of 16S rRNA.</text>
</comment>
<dbReference type="RefSeq" id="WP_124729396.1">
    <property type="nucleotide sequence ID" value="NZ_CBCSKC010000016.1"/>
</dbReference>
<proteinExistence type="inferred from homology"/>
<dbReference type="EC" id="2.1.1.199" evidence="7"/>
<sequence>MSQEFAHLSVLLNETVNGLNIQSDGIYIDGTFGRGGHSRHLLSHLGNNGRLIAIDRDPQAIEAAKQFADDPRFQIVHGGFGQLAEYVEELGLTGKINGVLLDLGVSSPQLDDAERGFSFLRDGPLDMRMDNSQGQTAAQWIARAEIEDMAWVFKTYGEEKNSRHIARCIAADREKAPFLRTKDLADLIARITKNKERNKHPATRVFQAIRIYINSELEQIDQALEGALAVLAPQGRLSVISFHSLEDRMVKRFIRRHSQGESVPHGLPIMEAELNKSRKLKAVSKALKPSDAELELNPRARSSVLRVAERLDY</sequence>
<gene>
    <name evidence="7 8" type="primary">rsmH</name>
    <name evidence="8" type="ORF">EGC82_02755</name>
</gene>
<dbReference type="PIRSF" id="PIRSF004486">
    <property type="entry name" value="MraW"/>
    <property type="match status" value="1"/>
</dbReference>
<dbReference type="GO" id="GO:0005737">
    <property type="term" value="C:cytoplasm"/>
    <property type="evidence" value="ECO:0007669"/>
    <property type="project" value="UniProtKB-SubCell"/>
</dbReference>
<dbReference type="Gene3D" id="3.40.50.150">
    <property type="entry name" value="Vaccinia Virus protein VP39"/>
    <property type="match status" value="1"/>
</dbReference>
<evidence type="ECO:0000256" key="1">
    <source>
        <dbReference type="ARBA" id="ARBA00010396"/>
    </source>
</evidence>
<dbReference type="KEGG" id="slj:EGC82_02755"/>
<dbReference type="GO" id="GO:0070475">
    <property type="term" value="P:rRNA base methylation"/>
    <property type="evidence" value="ECO:0007669"/>
    <property type="project" value="UniProtKB-UniRule"/>
</dbReference>
<feature type="binding site" evidence="7">
    <location>
        <position position="80"/>
    </location>
    <ligand>
        <name>S-adenosyl-L-methionine</name>
        <dbReference type="ChEBI" id="CHEBI:59789"/>
    </ligand>
</feature>
<dbReference type="InterPro" id="IPR029063">
    <property type="entry name" value="SAM-dependent_MTases_sf"/>
</dbReference>
<evidence type="ECO:0000256" key="2">
    <source>
        <dbReference type="ARBA" id="ARBA00022490"/>
    </source>
</evidence>
<feature type="binding site" evidence="7">
    <location>
        <position position="109"/>
    </location>
    <ligand>
        <name>S-adenosyl-L-methionine</name>
        <dbReference type="ChEBI" id="CHEBI:59789"/>
    </ligand>
</feature>
<dbReference type="InterPro" id="IPR002903">
    <property type="entry name" value="RsmH"/>
</dbReference>
<keyword evidence="2 7" id="KW-0963">Cytoplasm</keyword>
<dbReference type="PANTHER" id="PTHR11265:SF0">
    <property type="entry name" value="12S RRNA N4-METHYLCYTIDINE METHYLTRANSFERASE"/>
    <property type="match status" value="1"/>
</dbReference>
<name>A0A3G8LQH0_9GAMM</name>
<feature type="binding site" evidence="7">
    <location>
        <begin position="35"/>
        <end position="37"/>
    </location>
    <ligand>
        <name>S-adenosyl-L-methionine</name>
        <dbReference type="ChEBI" id="CHEBI:59789"/>
    </ligand>
</feature>